<evidence type="ECO:0000256" key="1">
    <source>
        <dbReference type="SAM" id="MobiDB-lite"/>
    </source>
</evidence>
<accession>A0A0K8MIA7</accession>
<feature type="region of interest" description="Disordered" evidence="1">
    <location>
        <begin position="1305"/>
        <end position="1325"/>
    </location>
</feature>
<feature type="compositionally biased region" description="Basic and acidic residues" evidence="1">
    <location>
        <begin position="1388"/>
        <end position="1404"/>
    </location>
</feature>
<feature type="compositionally biased region" description="Low complexity" evidence="1">
    <location>
        <begin position="584"/>
        <end position="602"/>
    </location>
</feature>
<name>A0A0K8MIA7_9LACO</name>
<feature type="domain" description="DUF1542" evidence="3">
    <location>
        <begin position="1203"/>
        <end position="1262"/>
    </location>
</feature>
<feature type="region of interest" description="Disordered" evidence="1">
    <location>
        <begin position="910"/>
        <end position="929"/>
    </location>
</feature>
<sequence>MMLNASADENSTSTSQTPEQKAASQSTSASTSQSASTSASEATSTAAASTSASQAGSTSASVVASTSASQSTVDSKSASKTTTQTESSKNSATDSQSNTTNSTSGSQADSGSAESQDSDDVYPDADKNNAEYESYSLDNASSANLGSLLDSKIGNDAGSAAAAVNGASASAAFDTSKYLPADDPAQMGSVVKFNTFSDAVTGALFDLPMQTKIGYDHGQYMNFQVKQVYVYLDPQTDASGVNHPVLKMVYIPGTTTFQIQSQGADNNANVYVGNSNGAPATKAGSPVASTTTDSSGNKVTVAADPDYYTANTGTLAYNEKILDASTRHSTTYTWSQIGGGSPRNQEMNTLAMPSMSDADAAKVTNLNISYVSDSGKSVDNTGNASGLNDGVAYSNVKVQNLASLQAQTKKTAADLATMSQNVSDAVSKIDGQAQDTINKIQNDKTLTSDQKQNAENQIKDNVTSAKNTLNSTIFPSDFAKNNTNATNSVTTYQTQPSVATQVANAESLLDSELSTVLGNIKADTGLTQSEKDKQSAKAQSDHDTPYNALKALNTNASDPNSNDADDITKIMASQQATDLPNDYTKSTSSAKEQQQAAATQGATDAATASSAIDGNQNLSDTDKTNLKNAISSALKDLQNDPGTDAETVAQHKLALEKAMNKAYVAAAAADAKAAAAQDPNLQKNTTALSAQQAQIQKQADTATAQLDSAKETDDLTAMKNTAVDNMKKLQAAQQAANKAVADALTTAKNKVETDPSFNNMDPTAAATAKKAQEAALQQQADATMAEINKATNADQAKAAGNDAGKTTDLQKDQAAANKQIADALTKAQQNVDADPSLANNPDAKTAQKNALAAQAAAAQKAVGASTDPSEVANAGTAGSSAVSGLQAAQESANKAVADSLTKAQAAVDADPSLANNPAGKAAQKKALADQAAAAQKNDIANATTPDQATQAGNSAADGVKNTQDGQQAANKTVADALTDAQKAVDADPSLKNNPEAVAAQKKTLQDQANAAQTNDITNAASPAAADAAAQKAASSVTDLQAAQQASNAALAKAASDAENGINNNAAFSKSEKAKRLADLQAAQKTAQDAINNATTPTDAAAASGSNSPFANAAKTAGDASNLPSIDDQKKTATEAIDGALKNAEAAVDADPNASAADKAAQKKTLETQADKDKQAVTDAKTADDIQDASDKGTKDISGLQAAQQAADADLAKKAKDAEDAINGNPNLSKDEKAKRVAAIEAAKKTAQDTINNATTPADATAATGSDSAFAKAAATAGDTTGLPTVADQQKTAKNAIADALKSAEAAVDTDPNASDADKAAQKKTLEAQADAANKAIDGAESADDVTAASDKGAKDISDLQAAEQAADADLAKKAKDAEDAINANPVLSKEEKAKRVADVEAAKKAAQDIINNATTPDEANAATAKGSVFDQASATAGDTSKLPTVAQQKQSALSDLQDAADKAKAAIDADKTLSANEKATQKAAIDADKTLSANEKATQKAAIDAALKAAQADVNSSNGAQDILDAQAKAAKAMADAHQPGQDLAAQKAAALAKIDEKAAEIRARIMNDPKLTQEQKNKDLAMLDDAVAKAKAAVNNAQDADSILDGIKIGTVDAEAAYETTVQEQYAEPKPQPALPDTSSPVLPETSRVARHGNDSIFAAEMLAAVSAFFFAGISRRKKNDK</sequence>
<keyword evidence="2" id="KW-0812">Transmembrane</keyword>
<feature type="region of interest" description="Disordered" evidence="1">
    <location>
        <begin position="1147"/>
        <end position="1235"/>
    </location>
</feature>
<protein>
    <recommendedName>
        <fullName evidence="3">DUF1542 domain-containing protein</fullName>
    </recommendedName>
</protein>
<evidence type="ECO:0000313" key="5">
    <source>
        <dbReference type="Proteomes" id="UP000253891"/>
    </source>
</evidence>
<keyword evidence="2" id="KW-0472">Membrane</keyword>
<gene>
    <name evidence="4" type="ORF">FFIC_283160</name>
</gene>
<feature type="compositionally biased region" description="Basic and acidic residues" evidence="1">
    <location>
        <begin position="1315"/>
        <end position="1325"/>
    </location>
</feature>
<proteinExistence type="predicted"/>
<keyword evidence="5" id="KW-1185">Reference proteome</keyword>
<dbReference type="InterPro" id="IPR011439">
    <property type="entry name" value="DUF1542"/>
</dbReference>
<dbReference type="RefSeq" id="WP_061993612.1">
    <property type="nucleotide sequence ID" value="NZ_DF968005.1"/>
</dbReference>
<feature type="domain" description="DUF1542" evidence="3">
    <location>
        <begin position="1290"/>
        <end position="1362"/>
    </location>
</feature>
<feature type="compositionally biased region" description="Low complexity" evidence="1">
    <location>
        <begin position="763"/>
        <end position="780"/>
    </location>
</feature>
<feature type="region of interest" description="Disordered" evidence="1">
    <location>
        <begin position="1095"/>
        <end position="1126"/>
    </location>
</feature>
<feature type="compositionally biased region" description="Low complexity" evidence="1">
    <location>
        <begin position="1199"/>
        <end position="1208"/>
    </location>
</feature>
<organism evidence="4 5">
    <name type="scientific">Fructobacillus ficulneus</name>
    <dbReference type="NCBI Taxonomy" id="157463"/>
    <lineage>
        <taxon>Bacteria</taxon>
        <taxon>Bacillati</taxon>
        <taxon>Bacillota</taxon>
        <taxon>Bacilli</taxon>
        <taxon>Lactobacillales</taxon>
        <taxon>Lactobacillaceae</taxon>
        <taxon>Fructobacillus</taxon>
    </lineage>
</organism>
<feature type="region of interest" description="Disordered" evidence="1">
    <location>
        <begin position="1334"/>
        <end position="1353"/>
    </location>
</feature>
<evidence type="ECO:0000313" key="4">
    <source>
        <dbReference type="EMBL" id="GAP00302.1"/>
    </source>
</evidence>
<feature type="compositionally biased region" description="Low complexity" evidence="1">
    <location>
        <begin position="1147"/>
        <end position="1158"/>
    </location>
</feature>
<feature type="compositionally biased region" description="Polar residues" evidence="1">
    <location>
        <begin position="7"/>
        <end position="19"/>
    </location>
</feature>
<feature type="compositionally biased region" description="Low complexity" evidence="1">
    <location>
        <begin position="90"/>
        <end position="106"/>
    </location>
</feature>
<evidence type="ECO:0000259" key="3">
    <source>
        <dbReference type="Pfam" id="PF07564"/>
    </source>
</evidence>
<feature type="compositionally biased region" description="Basic and acidic residues" evidence="1">
    <location>
        <begin position="1369"/>
        <end position="1378"/>
    </location>
</feature>
<feature type="transmembrane region" description="Helical" evidence="2">
    <location>
        <begin position="1657"/>
        <end position="1675"/>
    </location>
</feature>
<feature type="region of interest" description="Disordered" evidence="1">
    <location>
        <begin position="1"/>
        <end position="127"/>
    </location>
</feature>
<dbReference type="STRING" id="157463.GCA_001047075_01195"/>
<reference evidence="4 5" key="1">
    <citation type="journal article" date="2015" name="BMC Genomics">
        <title>Comparative genomics of Fructobacillus spp. and Leuconostoc spp. reveals niche-specific evolution of Fructobacillus spp.</title>
        <authorList>
            <person name="Endo A."/>
            <person name="Tanizawa Y."/>
            <person name="Tanaka N."/>
            <person name="Maeno S."/>
            <person name="Kumar H."/>
            <person name="Shiwa Y."/>
            <person name="Okada S."/>
            <person name="Yoshikawa H."/>
            <person name="Dicks L."/>
            <person name="Nakagawa J."/>
            <person name="Arita M."/>
        </authorList>
    </citation>
    <scope>NUCLEOTIDE SEQUENCE [LARGE SCALE GENOMIC DNA]</scope>
    <source>
        <strain evidence="4 5">JCM 12225</strain>
    </source>
</reference>
<feature type="region of interest" description="Disordered" evidence="1">
    <location>
        <begin position="944"/>
        <end position="972"/>
    </location>
</feature>
<feature type="region of interest" description="Disordered" evidence="1">
    <location>
        <begin position="795"/>
        <end position="814"/>
    </location>
</feature>
<feature type="region of interest" description="Disordered" evidence="1">
    <location>
        <begin position="752"/>
        <end position="780"/>
    </location>
</feature>
<feature type="compositionally biased region" description="Polar residues" evidence="1">
    <location>
        <begin position="960"/>
        <end position="970"/>
    </location>
</feature>
<dbReference type="Proteomes" id="UP000253891">
    <property type="component" value="Unassembled WGS sequence"/>
</dbReference>
<feature type="compositionally biased region" description="Low complexity" evidence="1">
    <location>
        <begin position="22"/>
        <end position="79"/>
    </location>
</feature>
<feature type="region of interest" description="Disordered" evidence="1">
    <location>
        <begin position="575"/>
        <end position="602"/>
    </location>
</feature>
<feature type="compositionally biased region" description="Basic and acidic residues" evidence="1">
    <location>
        <begin position="1159"/>
        <end position="1194"/>
    </location>
</feature>
<feature type="region of interest" description="Disordered" evidence="1">
    <location>
        <begin position="1358"/>
        <end position="1404"/>
    </location>
</feature>
<feature type="region of interest" description="Disordered" evidence="1">
    <location>
        <begin position="1623"/>
        <end position="1645"/>
    </location>
</feature>
<keyword evidence="2" id="KW-1133">Transmembrane helix</keyword>
<feature type="compositionally biased region" description="Polar residues" evidence="1">
    <location>
        <begin position="80"/>
        <end position="89"/>
    </location>
</feature>
<evidence type="ECO:0000256" key="2">
    <source>
        <dbReference type="SAM" id="Phobius"/>
    </source>
</evidence>
<feature type="domain" description="DUF1542" evidence="3">
    <location>
        <begin position="1548"/>
        <end position="1604"/>
    </location>
</feature>
<feature type="compositionally biased region" description="Basic and acidic residues" evidence="1">
    <location>
        <begin position="1209"/>
        <end position="1218"/>
    </location>
</feature>
<feature type="compositionally biased region" description="Low complexity" evidence="1">
    <location>
        <begin position="918"/>
        <end position="929"/>
    </location>
</feature>
<feature type="compositionally biased region" description="Low complexity" evidence="1">
    <location>
        <begin position="1358"/>
        <end position="1368"/>
    </location>
</feature>
<feature type="compositionally biased region" description="Polar residues" evidence="1">
    <location>
        <begin position="944"/>
        <end position="953"/>
    </location>
</feature>
<dbReference type="EMBL" id="DF968005">
    <property type="protein sequence ID" value="GAP00302.1"/>
    <property type="molecule type" value="Genomic_DNA"/>
</dbReference>
<dbReference type="Pfam" id="PF07564">
    <property type="entry name" value="DUF1542"/>
    <property type="match status" value="3"/>
</dbReference>